<name>A0A401YP44_9ACTN</name>
<feature type="compositionally biased region" description="Pro residues" evidence="2">
    <location>
        <begin position="111"/>
        <end position="122"/>
    </location>
</feature>
<dbReference type="Proteomes" id="UP000286931">
    <property type="component" value="Unassembled WGS sequence"/>
</dbReference>
<dbReference type="AlphaFoldDB" id="A0A401YP44"/>
<keyword evidence="3" id="KW-1133">Transmembrane helix</keyword>
<evidence type="ECO:0000313" key="4">
    <source>
        <dbReference type="EMBL" id="GCD96315.1"/>
    </source>
</evidence>
<evidence type="ECO:0000256" key="3">
    <source>
        <dbReference type="SAM" id="Phobius"/>
    </source>
</evidence>
<evidence type="ECO:0008006" key="6">
    <source>
        <dbReference type="Google" id="ProtNLM"/>
    </source>
</evidence>
<evidence type="ECO:0000256" key="1">
    <source>
        <dbReference type="ARBA" id="ARBA00023326"/>
    </source>
</evidence>
<feature type="compositionally biased region" description="Low complexity" evidence="2">
    <location>
        <begin position="61"/>
        <end position="110"/>
    </location>
</feature>
<keyword evidence="3" id="KW-0472">Membrane</keyword>
<dbReference type="InterPro" id="IPR012291">
    <property type="entry name" value="CBM2_carb-bd_dom_sf"/>
</dbReference>
<keyword evidence="1" id="KW-0119">Carbohydrate metabolism</keyword>
<keyword evidence="5" id="KW-1185">Reference proteome</keyword>
<dbReference type="SUPFAM" id="SSF49384">
    <property type="entry name" value="Carbohydrate-binding domain"/>
    <property type="match status" value="1"/>
</dbReference>
<dbReference type="EMBL" id="BIFH01000020">
    <property type="protein sequence ID" value="GCD96315.1"/>
    <property type="molecule type" value="Genomic_DNA"/>
</dbReference>
<dbReference type="InterPro" id="IPR008965">
    <property type="entry name" value="CBM2/CBM3_carb-bd_dom_sf"/>
</dbReference>
<sequence length="234" mass="23409">MTRQSDDTARGIVIPLAAVAIVCLLLTSGVFLFSGLGDSDRGDHPVSLDRNLPLPAPAFPLPGTAAASPGAGTATATGPPTTASATRSATRSPSASASANPGATATRSSTPPVPPVPPPPATTGPADISVDATVTGSGWGADGTVVITNRTPRPLPAWDLTLTTSGRQSGFTMLYGEDMRTSTDRGVATARGRGPLAPGASVVIEFGLYGRVDTIGCTFTGVTCRVRGLDAGRG</sequence>
<organism evidence="4 5">
    <name type="scientific">Embleya hyalina</name>
    <dbReference type="NCBI Taxonomy" id="516124"/>
    <lineage>
        <taxon>Bacteria</taxon>
        <taxon>Bacillati</taxon>
        <taxon>Actinomycetota</taxon>
        <taxon>Actinomycetes</taxon>
        <taxon>Kitasatosporales</taxon>
        <taxon>Streptomycetaceae</taxon>
        <taxon>Embleya</taxon>
    </lineage>
</organism>
<gene>
    <name evidence="4" type="ORF">EHYA_04000</name>
</gene>
<feature type="transmembrane region" description="Helical" evidence="3">
    <location>
        <begin position="12"/>
        <end position="33"/>
    </location>
</feature>
<reference evidence="4 5" key="1">
    <citation type="submission" date="2018-12" db="EMBL/GenBank/DDBJ databases">
        <title>Draft genome sequence of Embleya hyalina NBRC 13850T.</title>
        <authorList>
            <person name="Komaki H."/>
            <person name="Hosoyama A."/>
            <person name="Kimura A."/>
            <person name="Ichikawa N."/>
            <person name="Tamura T."/>
        </authorList>
    </citation>
    <scope>NUCLEOTIDE SEQUENCE [LARGE SCALE GENOMIC DNA]</scope>
    <source>
        <strain evidence="4 5">NBRC 13850</strain>
    </source>
</reference>
<protein>
    <recommendedName>
        <fullName evidence="6">CBM2 domain-containing protein</fullName>
    </recommendedName>
</protein>
<dbReference type="GO" id="GO:0000272">
    <property type="term" value="P:polysaccharide catabolic process"/>
    <property type="evidence" value="ECO:0007669"/>
    <property type="project" value="UniProtKB-KW"/>
</dbReference>
<dbReference type="GO" id="GO:0030247">
    <property type="term" value="F:polysaccharide binding"/>
    <property type="evidence" value="ECO:0007669"/>
    <property type="project" value="InterPro"/>
</dbReference>
<evidence type="ECO:0000313" key="5">
    <source>
        <dbReference type="Proteomes" id="UP000286931"/>
    </source>
</evidence>
<comment type="caution">
    <text evidence="4">The sequence shown here is derived from an EMBL/GenBank/DDBJ whole genome shotgun (WGS) entry which is preliminary data.</text>
</comment>
<dbReference type="Gene3D" id="2.60.40.290">
    <property type="match status" value="1"/>
</dbReference>
<accession>A0A401YP44</accession>
<proteinExistence type="predicted"/>
<dbReference type="OrthoDB" id="3475992at2"/>
<feature type="region of interest" description="Disordered" evidence="2">
    <location>
        <begin position="59"/>
        <end position="136"/>
    </location>
</feature>
<keyword evidence="3" id="KW-0812">Transmembrane</keyword>
<dbReference type="RefSeq" id="WP_126638379.1">
    <property type="nucleotide sequence ID" value="NZ_BIFH01000020.1"/>
</dbReference>
<keyword evidence="1" id="KW-0624">Polysaccharide degradation</keyword>
<dbReference type="GO" id="GO:0004553">
    <property type="term" value="F:hydrolase activity, hydrolyzing O-glycosyl compounds"/>
    <property type="evidence" value="ECO:0007669"/>
    <property type="project" value="InterPro"/>
</dbReference>
<evidence type="ECO:0000256" key="2">
    <source>
        <dbReference type="SAM" id="MobiDB-lite"/>
    </source>
</evidence>